<dbReference type="PANTHER" id="PTHR43620">
    <property type="entry name" value="GLYCEROPHOSPHORYL DIESTER PHOSPHODIESTERASE"/>
    <property type="match status" value="1"/>
</dbReference>
<accession>A0A8J6D8X7</accession>
<keyword evidence="3 9" id="KW-0732">Signal</keyword>
<keyword evidence="8" id="KW-1133">Transmembrane helix</keyword>
<keyword evidence="4" id="KW-0319">Glycerol metabolism</keyword>
<evidence type="ECO:0000256" key="8">
    <source>
        <dbReference type="SAM" id="Phobius"/>
    </source>
</evidence>
<dbReference type="InterPro" id="IPR030395">
    <property type="entry name" value="GP_PDE_dom"/>
</dbReference>
<evidence type="ECO:0000256" key="4">
    <source>
        <dbReference type="ARBA" id="ARBA00022798"/>
    </source>
</evidence>
<sequence>MGSLRGISIAIFVVQALLASVALVSAQGSATPSRWQTLSGEAPVVIARGGFSGIFSDSSFGAYSLALVTGPSDVILWCDVQLTKDGAGICFPDLKLDNNSNIATIFSDKPATYLVNGVSTKGLFSIDYTLKDLGSVYLSQGIYSRTNKFDGNNYQIMTVQDTYTQLKPLGFWLNIQHDAFYAAHNLSMRSFVLSVTRNAKVTVDYISSPEVAFLRNIAPIFRRSSTKVVFRFLGPMDVEPSTNQTYDSLLTNLTFIKTFASGIIVPKSYIWPVDGALYLQPSTSIVLDAHKEGLEVFASDFYNDVPFSFNYSYDPVAEYLQFVDNGKFSVDGVLTDFPITPAAAIDCFAHIGKNASKQADLLVISNNGASGDYPGCTDMAYKKAIQDGVDVLDCPVQMTKDGIPICLGSINLIESTDIVRTGFSNLTETVPEIMQSSGIFTYNLSWSDIKSLKPVISSPQSQYKLFRNPKFLNAGKYLNLSEFLRMANTSSSLNGVLISIECYEHNIDIVLFGHPLTSQENYYYPHWMSTNPSKLSPKDASPQNAAYLAKQGFGVTDAVLKALNEAGYDKQTTQKVMIQSSSSSVLMKFKGKTNYQLVYKIDEDIGGAQSSTIDDIKRFASAVVISKDSVFPENSAFLAGATDVVSRLQAANLSVLVQTFSNEFTSQAWDFFSDATVEINSFYAGAGINGVITDFPKTSDRYRRNRCLKRGNKTPTYMSPVQPGSLLQLVTTDYLPPAEAPKPYLTESDVVEPPLPPVAKTTSISTPSGTAAAAPAPNGQPKVAASIIVPLMAVLVAMYYCFEI</sequence>
<dbReference type="GO" id="GO:0008889">
    <property type="term" value="F:glycerophosphodiester phosphodiesterase activity"/>
    <property type="evidence" value="ECO:0007669"/>
    <property type="project" value="UniProtKB-EC"/>
</dbReference>
<feature type="domain" description="GP-PDE" evidence="10">
    <location>
        <begin position="361"/>
        <end position="703"/>
    </location>
</feature>
<evidence type="ECO:0000256" key="2">
    <source>
        <dbReference type="ARBA" id="ARBA00012247"/>
    </source>
</evidence>
<keyword evidence="5" id="KW-0378">Hydrolase</keyword>
<keyword evidence="12" id="KW-1185">Reference proteome</keyword>
<dbReference type="CDD" id="cd08603">
    <property type="entry name" value="GDPD_SHV3_repeat_1"/>
    <property type="match status" value="1"/>
</dbReference>
<dbReference type="CDD" id="cd08604">
    <property type="entry name" value="GDPD_SHV3_repeat_2"/>
    <property type="match status" value="1"/>
</dbReference>
<dbReference type="InterPro" id="IPR017946">
    <property type="entry name" value="PLC-like_Pdiesterase_TIM-brl"/>
</dbReference>
<feature type="chain" id="PRO_5035313784" description="glycerophosphodiester phosphodiesterase" evidence="9">
    <location>
        <begin position="27"/>
        <end position="804"/>
    </location>
</feature>
<comment type="similarity">
    <text evidence="1">Belongs to the glycerophosphoryl diester phosphodiesterase family.</text>
</comment>
<evidence type="ECO:0000256" key="7">
    <source>
        <dbReference type="SAM" id="MobiDB-lite"/>
    </source>
</evidence>
<feature type="domain" description="GP-PDE" evidence="10">
    <location>
        <begin position="43"/>
        <end position="345"/>
    </location>
</feature>
<feature type="region of interest" description="Disordered" evidence="7">
    <location>
        <begin position="745"/>
        <end position="779"/>
    </location>
</feature>
<dbReference type="OrthoDB" id="1058301at2759"/>
<gene>
    <name evidence="11" type="ORF">CXB51_000545</name>
</gene>
<dbReference type="Pfam" id="PF03009">
    <property type="entry name" value="GDPD"/>
    <property type="match status" value="2"/>
</dbReference>
<evidence type="ECO:0000256" key="5">
    <source>
        <dbReference type="ARBA" id="ARBA00022801"/>
    </source>
</evidence>
<evidence type="ECO:0000259" key="10">
    <source>
        <dbReference type="PROSITE" id="PS51704"/>
    </source>
</evidence>
<evidence type="ECO:0000256" key="9">
    <source>
        <dbReference type="SAM" id="SignalP"/>
    </source>
</evidence>
<reference evidence="11 12" key="1">
    <citation type="journal article" date="2021" name="bioRxiv">
        <title>The Gossypium anomalum genome as a resource for cotton improvement and evolutionary analysis of hybrid incompatibility.</title>
        <authorList>
            <person name="Grover C.E."/>
            <person name="Yuan D."/>
            <person name="Arick M.A."/>
            <person name="Miller E.R."/>
            <person name="Hu G."/>
            <person name="Peterson D.G."/>
            <person name="Wendel J.F."/>
            <person name="Udall J.A."/>
        </authorList>
    </citation>
    <scope>NUCLEOTIDE SEQUENCE [LARGE SCALE GENOMIC DNA]</scope>
    <source>
        <strain evidence="11">JFW-Udall</strain>
        <tissue evidence="11">Leaf</tissue>
    </source>
</reference>
<name>A0A8J6D8X7_9ROSI</name>
<comment type="catalytic activity">
    <reaction evidence="6">
        <text>a sn-glycero-3-phosphodiester + H2O = an alcohol + sn-glycerol 3-phosphate + H(+)</text>
        <dbReference type="Rhea" id="RHEA:12969"/>
        <dbReference type="ChEBI" id="CHEBI:15377"/>
        <dbReference type="ChEBI" id="CHEBI:15378"/>
        <dbReference type="ChEBI" id="CHEBI:30879"/>
        <dbReference type="ChEBI" id="CHEBI:57597"/>
        <dbReference type="ChEBI" id="CHEBI:83408"/>
        <dbReference type="EC" id="3.1.4.46"/>
    </reaction>
</comment>
<evidence type="ECO:0000256" key="3">
    <source>
        <dbReference type="ARBA" id="ARBA00022729"/>
    </source>
</evidence>
<feature type="signal peptide" evidence="9">
    <location>
        <begin position="1"/>
        <end position="26"/>
    </location>
</feature>
<dbReference type="EMBL" id="JAHUZN010000001">
    <property type="protein sequence ID" value="KAG8502807.1"/>
    <property type="molecule type" value="Genomic_DNA"/>
</dbReference>
<dbReference type="Gene3D" id="3.20.20.190">
    <property type="entry name" value="Phosphatidylinositol (PI) phosphodiesterase"/>
    <property type="match status" value="2"/>
</dbReference>
<dbReference type="PROSITE" id="PS51704">
    <property type="entry name" value="GP_PDE"/>
    <property type="match status" value="2"/>
</dbReference>
<keyword evidence="8" id="KW-0812">Transmembrane</keyword>
<feature type="compositionally biased region" description="Low complexity" evidence="7">
    <location>
        <begin position="761"/>
        <end position="777"/>
    </location>
</feature>
<evidence type="ECO:0000256" key="6">
    <source>
        <dbReference type="ARBA" id="ARBA00047512"/>
    </source>
</evidence>
<dbReference type="FunFam" id="3.20.20.190:FF:000013">
    <property type="entry name" value="Glycerophosphodiester phosphodiesterase GDPDL3"/>
    <property type="match status" value="1"/>
</dbReference>
<dbReference type="SUPFAM" id="SSF51695">
    <property type="entry name" value="PLC-like phosphodiesterases"/>
    <property type="match status" value="2"/>
</dbReference>
<dbReference type="EC" id="3.1.4.46" evidence="2"/>
<comment type="caution">
    <text evidence="11">The sequence shown here is derived from an EMBL/GenBank/DDBJ whole genome shotgun (WGS) entry which is preliminary data.</text>
</comment>
<dbReference type="GO" id="GO:0006071">
    <property type="term" value="P:glycerol metabolic process"/>
    <property type="evidence" value="ECO:0007669"/>
    <property type="project" value="UniProtKB-KW"/>
</dbReference>
<feature type="transmembrane region" description="Helical" evidence="8">
    <location>
        <begin position="783"/>
        <end position="802"/>
    </location>
</feature>
<protein>
    <recommendedName>
        <fullName evidence="2">glycerophosphodiester phosphodiesterase</fullName>
        <ecNumber evidence="2">3.1.4.46</ecNumber>
    </recommendedName>
</protein>
<evidence type="ECO:0000313" key="12">
    <source>
        <dbReference type="Proteomes" id="UP000701853"/>
    </source>
</evidence>
<keyword evidence="8" id="KW-0472">Membrane</keyword>
<proteinExistence type="inferred from homology"/>
<dbReference type="Proteomes" id="UP000701853">
    <property type="component" value="Chromosome 1"/>
</dbReference>
<evidence type="ECO:0000256" key="1">
    <source>
        <dbReference type="ARBA" id="ARBA00007277"/>
    </source>
</evidence>
<dbReference type="GO" id="GO:0006629">
    <property type="term" value="P:lipid metabolic process"/>
    <property type="evidence" value="ECO:0007669"/>
    <property type="project" value="InterPro"/>
</dbReference>
<organism evidence="11 12">
    <name type="scientific">Gossypium anomalum</name>
    <dbReference type="NCBI Taxonomy" id="47600"/>
    <lineage>
        <taxon>Eukaryota</taxon>
        <taxon>Viridiplantae</taxon>
        <taxon>Streptophyta</taxon>
        <taxon>Embryophyta</taxon>
        <taxon>Tracheophyta</taxon>
        <taxon>Spermatophyta</taxon>
        <taxon>Magnoliopsida</taxon>
        <taxon>eudicotyledons</taxon>
        <taxon>Gunneridae</taxon>
        <taxon>Pentapetalae</taxon>
        <taxon>rosids</taxon>
        <taxon>malvids</taxon>
        <taxon>Malvales</taxon>
        <taxon>Malvaceae</taxon>
        <taxon>Malvoideae</taxon>
        <taxon>Gossypium</taxon>
    </lineage>
</organism>
<dbReference type="AlphaFoldDB" id="A0A8J6D8X7"/>
<evidence type="ECO:0000313" key="11">
    <source>
        <dbReference type="EMBL" id="KAG8502807.1"/>
    </source>
</evidence>
<dbReference type="PANTHER" id="PTHR43620:SF7">
    <property type="entry name" value="GLYCEROPHOSPHODIESTER PHOSPHODIESTERASE GDPD5-RELATED"/>
    <property type="match status" value="1"/>
</dbReference>